<feature type="region of interest" description="Disordered" evidence="2">
    <location>
        <begin position="483"/>
        <end position="502"/>
    </location>
</feature>
<sequence length="502" mass="55839">MHRSSAKGRILDAQKRREAMQKPAPDAHEQGTNQATTHDVVPPAQAKQGAASQLVNQLQELKLNEGFNSILPDPTPVFLKPSDVQPRPGGFQHAAIHSMLLSKPLSGEALHEELAKKFLPLVNAINDNLWLVSSRGDIEKDRVLTDTTGRLMAAQALERYYCGVYETTFNMDSDKVRSGLAEVTEWSKTDAVSEKYFELVVDALNRQATMNGIAAHNKEEPTQKPTAHPPSKATDVARDVATASQPVPPDEPVITPEIMLEIHAVKPLPVDGDVAFAAQKQREDAFLNLYATIHRSNETLTKVHGEQGYTSKHLIDLAQQIESSALNIAASSHSTNDIASAKLALYKEEVKARKEALRRPKTLQQTMEDMIAVRVQEYMAHHAVQHEAAEKKLQNDIDEMIKKDEAKREAAIAKDKARRAENVRKHKEKLAARRAAEQTNKVAKDELLQEQTFKQLLQGGKAHWDRKTPTYHASRRSLLYYSTSGARSSHHGPDAESPSCFR</sequence>
<evidence type="ECO:0000313" key="4">
    <source>
        <dbReference type="Proteomes" id="UP000800094"/>
    </source>
</evidence>
<dbReference type="EMBL" id="ML987191">
    <property type="protein sequence ID" value="KAF2253753.1"/>
    <property type="molecule type" value="Genomic_DNA"/>
</dbReference>
<feature type="coiled-coil region" evidence="1">
    <location>
        <begin position="383"/>
        <end position="423"/>
    </location>
</feature>
<feature type="region of interest" description="Disordered" evidence="2">
    <location>
        <begin position="216"/>
        <end position="252"/>
    </location>
</feature>
<reference evidence="3" key="1">
    <citation type="journal article" date="2020" name="Stud. Mycol.">
        <title>101 Dothideomycetes genomes: a test case for predicting lifestyles and emergence of pathogens.</title>
        <authorList>
            <person name="Haridas S."/>
            <person name="Albert R."/>
            <person name="Binder M."/>
            <person name="Bloem J."/>
            <person name="Labutti K."/>
            <person name="Salamov A."/>
            <person name="Andreopoulos B."/>
            <person name="Baker S."/>
            <person name="Barry K."/>
            <person name="Bills G."/>
            <person name="Bluhm B."/>
            <person name="Cannon C."/>
            <person name="Castanera R."/>
            <person name="Culley D."/>
            <person name="Daum C."/>
            <person name="Ezra D."/>
            <person name="Gonzalez J."/>
            <person name="Henrissat B."/>
            <person name="Kuo A."/>
            <person name="Liang C."/>
            <person name="Lipzen A."/>
            <person name="Lutzoni F."/>
            <person name="Magnuson J."/>
            <person name="Mondo S."/>
            <person name="Nolan M."/>
            <person name="Ohm R."/>
            <person name="Pangilinan J."/>
            <person name="Park H.-J."/>
            <person name="Ramirez L."/>
            <person name="Alfaro M."/>
            <person name="Sun H."/>
            <person name="Tritt A."/>
            <person name="Yoshinaga Y."/>
            <person name="Zwiers L.-H."/>
            <person name="Turgeon B."/>
            <person name="Goodwin S."/>
            <person name="Spatafora J."/>
            <person name="Crous P."/>
            <person name="Grigoriev I."/>
        </authorList>
    </citation>
    <scope>NUCLEOTIDE SEQUENCE</scope>
    <source>
        <strain evidence="3">CBS 122368</strain>
    </source>
</reference>
<keyword evidence="4" id="KW-1185">Reference proteome</keyword>
<organism evidence="3 4">
    <name type="scientific">Trematosphaeria pertusa</name>
    <dbReference type="NCBI Taxonomy" id="390896"/>
    <lineage>
        <taxon>Eukaryota</taxon>
        <taxon>Fungi</taxon>
        <taxon>Dikarya</taxon>
        <taxon>Ascomycota</taxon>
        <taxon>Pezizomycotina</taxon>
        <taxon>Dothideomycetes</taxon>
        <taxon>Pleosporomycetidae</taxon>
        <taxon>Pleosporales</taxon>
        <taxon>Massarineae</taxon>
        <taxon>Trematosphaeriaceae</taxon>
        <taxon>Trematosphaeria</taxon>
    </lineage>
</organism>
<feature type="compositionally biased region" description="Basic and acidic residues" evidence="2">
    <location>
        <begin position="9"/>
        <end position="29"/>
    </location>
</feature>
<gene>
    <name evidence="3" type="ORF">BU26DRAFT_588825</name>
</gene>
<evidence type="ECO:0000313" key="3">
    <source>
        <dbReference type="EMBL" id="KAF2253753.1"/>
    </source>
</evidence>
<protein>
    <submittedName>
        <fullName evidence="3">Uncharacterized protein</fullName>
    </submittedName>
</protein>
<dbReference type="RefSeq" id="XP_033688757.1">
    <property type="nucleotide sequence ID" value="XM_033834721.1"/>
</dbReference>
<name>A0A6A6IX19_9PLEO</name>
<dbReference type="Proteomes" id="UP000800094">
    <property type="component" value="Unassembled WGS sequence"/>
</dbReference>
<feature type="region of interest" description="Disordered" evidence="2">
    <location>
        <begin position="1"/>
        <end position="35"/>
    </location>
</feature>
<dbReference type="AlphaFoldDB" id="A0A6A6IX19"/>
<keyword evidence="1" id="KW-0175">Coiled coil</keyword>
<accession>A0A6A6IX19</accession>
<proteinExistence type="predicted"/>
<dbReference type="GeneID" id="54588051"/>
<evidence type="ECO:0000256" key="2">
    <source>
        <dbReference type="SAM" id="MobiDB-lite"/>
    </source>
</evidence>
<evidence type="ECO:0000256" key="1">
    <source>
        <dbReference type="SAM" id="Coils"/>
    </source>
</evidence>